<name>A0A2J7TL86_METSI</name>
<evidence type="ECO:0000313" key="1">
    <source>
        <dbReference type="EMBL" id="PNG27534.1"/>
    </source>
</evidence>
<evidence type="ECO:0000313" key="2">
    <source>
        <dbReference type="Proteomes" id="UP000236286"/>
    </source>
</evidence>
<dbReference type="EMBL" id="PDZR01000001">
    <property type="protein sequence ID" value="PNG27534.1"/>
    <property type="molecule type" value="Genomic_DNA"/>
</dbReference>
<protein>
    <submittedName>
        <fullName evidence="1">Uncharacterized protein</fullName>
    </submittedName>
</protein>
<gene>
    <name evidence="1" type="ORF">CR492_00960</name>
</gene>
<comment type="caution">
    <text evidence="1">The sequence shown here is derived from an EMBL/GenBank/DDBJ whole genome shotgun (WGS) entry which is preliminary data.</text>
</comment>
<dbReference type="RefSeq" id="WP_102841841.1">
    <property type="nucleotide sequence ID" value="NZ_PDZR01000001.1"/>
</dbReference>
<proteinExistence type="predicted"/>
<organism evidence="1 2">
    <name type="scientific">Methylocella silvestris</name>
    <dbReference type="NCBI Taxonomy" id="199596"/>
    <lineage>
        <taxon>Bacteria</taxon>
        <taxon>Pseudomonadati</taxon>
        <taxon>Pseudomonadota</taxon>
        <taxon>Alphaproteobacteria</taxon>
        <taxon>Hyphomicrobiales</taxon>
        <taxon>Beijerinckiaceae</taxon>
        <taxon>Methylocella</taxon>
    </lineage>
</organism>
<dbReference type="Proteomes" id="UP000236286">
    <property type="component" value="Unassembled WGS sequence"/>
</dbReference>
<dbReference type="OrthoDB" id="7771889at2"/>
<reference evidence="1 2" key="1">
    <citation type="submission" date="2017-10" db="EMBL/GenBank/DDBJ databases">
        <title>Genome announcement of Methylocella silvestris TVC from permafrost.</title>
        <authorList>
            <person name="Wang J."/>
            <person name="Geng K."/>
            <person name="Ul-Haque F."/>
            <person name="Crombie A.T."/>
            <person name="Street L.E."/>
            <person name="Wookey P.A."/>
            <person name="Murrell J.C."/>
            <person name="Pratscher J."/>
        </authorList>
    </citation>
    <scope>NUCLEOTIDE SEQUENCE [LARGE SCALE GENOMIC DNA]</scope>
    <source>
        <strain evidence="1 2">TVC</strain>
    </source>
</reference>
<dbReference type="AlphaFoldDB" id="A0A2J7TL86"/>
<sequence>MSAPPRLVDFDDWLVGVFGRTGAFTMLIVLVEIGATSVDLAASSYLHVMGDRTRWPDMIRLFAASGARWNGAAFFQADRAGLVDEATAARRLAALGRHLAKDRSLLNEGAFFNAQGLRLKLEEIAKQ</sequence>
<accession>A0A2J7TL86</accession>